<proteinExistence type="predicted"/>
<dbReference type="Proteomes" id="UP000708148">
    <property type="component" value="Unassembled WGS sequence"/>
</dbReference>
<dbReference type="GO" id="GO:0006508">
    <property type="term" value="P:proteolysis"/>
    <property type="evidence" value="ECO:0007669"/>
    <property type="project" value="InterPro"/>
</dbReference>
<evidence type="ECO:0000313" key="5">
    <source>
        <dbReference type="Proteomes" id="UP000708148"/>
    </source>
</evidence>
<dbReference type="EMBL" id="CAJHUC010001039">
    <property type="protein sequence ID" value="CAD7699519.1"/>
    <property type="molecule type" value="Genomic_DNA"/>
</dbReference>
<dbReference type="InterPro" id="IPR043504">
    <property type="entry name" value="Peptidase_S1_PA_chymotrypsin"/>
</dbReference>
<dbReference type="PROSITE" id="PS00108">
    <property type="entry name" value="PROTEIN_KINASE_ST"/>
    <property type="match status" value="1"/>
</dbReference>
<dbReference type="GO" id="GO:0004252">
    <property type="term" value="F:serine-type endopeptidase activity"/>
    <property type="evidence" value="ECO:0007669"/>
    <property type="project" value="InterPro"/>
</dbReference>
<accession>A0A8S1J7Q0</accession>
<protein>
    <submittedName>
        <fullName evidence="4">Uncharacterized protein</fullName>
    </submittedName>
</protein>
<gene>
    <name evidence="4" type="ORF">OSTQU699_LOCUS4878</name>
</gene>
<feature type="domain" description="Peptidase S1" evidence="3">
    <location>
        <begin position="41"/>
        <end position="279"/>
    </location>
</feature>
<evidence type="ECO:0000259" key="3">
    <source>
        <dbReference type="PROSITE" id="PS50240"/>
    </source>
</evidence>
<comment type="caution">
    <text evidence="4">The sequence shown here is derived from an EMBL/GenBank/DDBJ whole genome shotgun (WGS) entry which is preliminary data.</text>
</comment>
<dbReference type="GO" id="GO:0005524">
    <property type="term" value="F:ATP binding"/>
    <property type="evidence" value="ECO:0007669"/>
    <property type="project" value="InterPro"/>
</dbReference>
<sequence>MQTERGSGSCFLLLKAIVFAGVLVVALGDGATQTLPIDGFSKGGCGVNAHDLGYWSAVRKGRFLALATIHFPLGKFWCQGVVIDRFHVLTAAYCIEQAGFDATVIIGAQDDSDIRHMEDIEERNIIQVTRHKKQTGGYDVALLRLEHPFEGPFPTLIAPNQKPPHNGKVVGFSWSNAIQAAVFCAVQADYCPALLGKSFRGDCAYSNFATMESGVLGSPLVVTDLPPDSHTYQDVVRHGRTDLDYVVGIVTKANYKNGSLAVEYAAVGPLRGWISDTIAPQARFLPVRVMWTIALMVATSTAMVACLILQPSAVFVRCPPILRVALARRALHRKEPRNVYARMSTLDGKEEVVNILFNNRIGGGAAGDVYLGEIWLSNGQVPTVAVKVCRTGMEAGALQKEYAILKTAQEHPNVLGCYGFGQVPDGEEFVATELMDMNLHKLMKNQGRSVLVAGHRAVTVPLLTYLDALKIFQGIARGMHYVCDLDIAHFDLKPENVLVKIAEEILVKVGDFGASEQLSQTFGTGKFDGTLRYMAPELKPIYFAEEGKKICVDRKKPDIYSFGELMRECILASSQTGIVSSGIQDLDDLIDNCASFDPGKRPSWADVLSELSGLIGARPAWAMRKIPTAS</sequence>
<dbReference type="AlphaFoldDB" id="A0A8S1J7Q0"/>
<dbReference type="InterPro" id="IPR011009">
    <property type="entry name" value="Kinase-like_dom_sf"/>
</dbReference>
<dbReference type="InterPro" id="IPR008271">
    <property type="entry name" value="Ser/Thr_kinase_AS"/>
</dbReference>
<feature type="domain" description="Protein kinase" evidence="2">
    <location>
        <begin position="355"/>
        <end position="615"/>
    </location>
</feature>
<reference evidence="4" key="1">
    <citation type="submission" date="2020-12" db="EMBL/GenBank/DDBJ databases">
        <authorList>
            <person name="Iha C."/>
        </authorList>
    </citation>
    <scope>NUCLEOTIDE SEQUENCE</scope>
</reference>
<keyword evidence="1" id="KW-0732">Signal</keyword>
<dbReference type="Pfam" id="PF00089">
    <property type="entry name" value="Trypsin"/>
    <property type="match status" value="1"/>
</dbReference>
<dbReference type="GO" id="GO:0004672">
    <property type="term" value="F:protein kinase activity"/>
    <property type="evidence" value="ECO:0007669"/>
    <property type="project" value="InterPro"/>
</dbReference>
<dbReference type="PROSITE" id="PS50011">
    <property type="entry name" value="PROTEIN_KINASE_DOM"/>
    <property type="match status" value="1"/>
</dbReference>
<evidence type="ECO:0000259" key="2">
    <source>
        <dbReference type="PROSITE" id="PS50011"/>
    </source>
</evidence>
<keyword evidence="5" id="KW-1185">Reference proteome</keyword>
<feature type="chain" id="PRO_5035741943" evidence="1">
    <location>
        <begin position="29"/>
        <end position="630"/>
    </location>
</feature>
<dbReference type="PANTHER" id="PTHR23257">
    <property type="entry name" value="SERINE-THREONINE PROTEIN KINASE"/>
    <property type="match status" value="1"/>
</dbReference>
<evidence type="ECO:0000313" key="4">
    <source>
        <dbReference type="EMBL" id="CAD7699519.1"/>
    </source>
</evidence>
<dbReference type="Gene3D" id="1.10.510.10">
    <property type="entry name" value="Transferase(Phosphotransferase) domain 1"/>
    <property type="match status" value="1"/>
</dbReference>
<dbReference type="GO" id="GO:0005737">
    <property type="term" value="C:cytoplasm"/>
    <property type="evidence" value="ECO:0007669"/>
    <property type="project" value="TreeGrafter"/>
</dbReference>
<dbReference type="SUPFAM" id="SSF50494">
    <property type="entry name" value="Trypsin-like serine proteases"/>
    <property type="match status" value="1"/>
</dbReference>
<feature type="signal peptide" evidence="1">
    <location>
        <begin position="1"/>
        <end position="28"/>
    </location>
</feature>
<dbReference type="SUPFAM" id="SSF56112">
    <property type="entry name" value="Protein kinase-like (PK-like)"/>
    <property type="match status" value="1"/>
</dbReference>
<dbReference type="InterPro" id="IPR001254">
    <property type="entry name" value="Trypsin_dom"/>
</dbReference>
<evidence type="ECO:0000256" key="1">
    <source>
        <dbReference type="SAM" id="SignalP"/>
    </source>
</evidence>
<dbReference type="GO" id="GO:0007165">
    <property type="term" value="P:signal transduction"/>
    <property type="evidence" value="ECO:0007669"/>
    <property type="project" value="TreeGrafter"/>
</dbReference>
<organism evidence="4 5">
    <name type="scientific">Ostreobium quekettii</name>
    <dbReference type="NCBI Taxonomy" id="121088"/>
    <lineage>
        <taxon>Eukaryota</taxon>
        <taxon>Viridiplantae</taxon>
        <taxon>Chlorophyta</taxon>
        <taxon>core chlorophytes</taxon>
        <taxon>Ulvophyceae</taxon>
        <taxon>TCBD clade</taxon>
        <taxon>Bryopsidales</taxon>
        <taxon>Ostreobineae</taxon>
        <taxon>Ostreobiaceae</taxon>
        <taxon>Ostreobium</taxon>
    </lineage>
</organism>
<dbReference type="SMART" id="SM00020">
    <property type="entry name" value="Tryp_SPc"/>
    <property type="match status" value="1"/>
</dbReference>
<name>A0A8S1J7Q0_9CHLO</name>
<dbReference type="InterPro" id="IPR050167">
    <property type="entry name" value="Ser_Thr_protein_kinase"/>
</dbReference>
<dbReference type="InterPro" id="IPR000719">
    <property type="entry name" value="Prot_kinase_dom"/>
</dbReference>
<dbReference type="OrthoDB" id="1560977at2759"/>
<dbReference type="Gene3D" id="2.40.10.10">
    <property type="entry name" value="Trypsin-like serine proteases"/>
    <property type="match status" value="1"/>
</dbReference>
<dbReference type="SMART" id="SM00220">
    <property type="entry name" value="S_TKc"/>
    <property type="match status" value="1"/>
</dbReference>
<dbReference type="InterPro" id="IPR009003">
    <property type="entry name" value="Peptidase_S1_PA"/>
</dbReference>
<dbReference type="Pfam" id="PF00069">
    <property type="entry name" value="Pkinase"/>
    <property type="match status" value="1"/>
</dbReference>
<dbReference type="PROSITE" id="PS50240">
    <property type="entry name" value="TRYPSIN_DOM"/>
    <property type="match status" value="1"/>
</dbReference>